<evidence type="ECO:0000313" key="2">
    <source>
        <dbReference type="Proteomes" id="UP001060215"/>
    </source>
</evidence>
<evidence type="ECO:0000313" key="1">
    <source>
        <dbReference type="EMBL" id="KAI8009052.1"/>
    </source>
</evidence>
<name>A0ACC0H890_9ERIC</name>
<accession>A0ACC0H890</accession>
<sequence length="197" mass="21643">MEFIAKEIGAHKCRRAVEPVPNCSRRILEWSSTPCIFSLSRELGEAEKAMYHYKQAGAESDPDVLTKAKNLQVHLTGADSAPQIFALQAEALLKLHRLQEADEALTKGQNFDMDDCTQFFGSIGHASRFDDAVAAAQRAARLDSSSKEVNMVVRRTRAVAMARSNEPLAGPNLVNLRKQSRTGLLPLLCAHLTGKPD</sequence>
<protein>
    <submittedName>
        <fullName evidence="1">Inactive TPR repeat-containing thioredoxin TTL3</fullName>
    </submittedName>
</protein>
<reference evidence="1 2" key="1">
    <citation type="journal article" date="2022" name="Plant J.">
        <title>Chromosome-level genome of Camellia lanceoleosa provides a valuable resource for understanding genome evolution and self-incompatibility.</title>
        <authorList>
            <person name="Gong W."/>
            <person name="Xiao S."/>
            <person name="Wang L."/>
            <person name="Liao Z."/>
            <person name="Chang Y."/>
            <person name="Mo W."/>
            <person name="Hu G."/>
            <person name="Li W."/>
            <person name="Zhao G."/>
            <person name="Zhu H."/>
            <person name="Hu X."/>
            <person name="Ji K."/>
            <person name="Xiang X."/>
            <person name="Song Q."/>
            <person name="Yuan D."/>
            <person name="Jin S."/>
            <person name="Zhang L."/>
        </authorList>
    </citation>
    <scope>NUCLEOTIDE SEQUENCE [LARGE SCALE GENOMIC DNA]</scope>
    <source>
        <strain evidence="1">SQ_2022a</strain>
    </source>
</reference>
<gene>
    <name evidence="1" type="ORF">LOK49_LG07G00770</name>
</gene>
<comment type="caution">
    <text evidence="1">The sequence shown here is derived from an EMBL/GenBank/DDBJ whole genome shotgun (WGS) entry which is preliminary data.</text>
</comment>
<organism evidence="1 2">
    <name type="scientific">Camellia lanceoleosa</name>
    <dbReference type="NCBI Taxonomy" id="1840588"/>
    <lineage>
        <taxon>Eukaryota</taxon>
        <taxon>Viridiplantae</taxon>
        <taxon>Streptophyta</taxon>
        <taxon>Embryophyta</taxon>
        <taxon>Tracheophyta</taxon>
        <taxon>Spermatophyta</taxon>
        <taxon>Magnoliopsida</taxon>
        <taxon>eudicotyledons</taxon>
        <taxon>Gunneridae</taxon>
        <taxon>Pentapetalae</taxon>
        <taxon>asterids</taxon>
        <taxon>Ericales</taxon>
        <taxon>Theaceae</taxon>
        <taxon>Camellia</taxon>
    </lineage>
</organism>
<dbReference type="Proteomes" id="UP001060215">
    <property type="component" value="Chromosome 7"/>
</dbReference>
<keyword evidence="2" id="KW-1185">Reference proteome</keyword>
<dbReference type="EMBL" id="CM045764">
    <property type="protein sequence ID" value="KAI8009052.1"/>
    <property type="molecule type" value="Genomic_DNA"/>
</dbReference>
<proteinExistence type="predicted"/>